<protein>
    <submittedName>
        <fullName evidence="7">Periplasmic zinc-binding protein TroA</fullName>
    </submittedName>
</protein>
<dbReference type="PANTHER" id="PTHR42953">
    <property type="entry name" value="HIGH-AFFINITY ZINC UPTAKE SYSTEM PROTEIN ZNUA-RELATED"/>
    <property type="match status" value="1"/>
</dbReference>
<dbReference type="EMBL" id="SJPU01000001">
    <property type="protein sequence ID" value="TWU18788.1"/>
    <property type="molecule type" value="Genomic_DNA"/>
</dbReference>
<dbReference type="InterPro" id="IPR006127">
    <property type="entry name" value="ZnuA-like"/>
</dbReference>
<dbReference type="InterPro" id="IPR006129">
    <property type="entry name" value="AdhesinB"/>
</dbReference>
<dbReference type="InterPro" id="IPR006128">
    <property type="entry name" value="Lipoprotein_PsaA-like"/>
</dbReference>
<comment type="subcellular location">
    <subcellularLocation>
        <location evidence="1">Cell envelope</location>
    </subcellularLocation>
</comment>
<dbReference type="GO" id="GO:0030313">
    <property type="term" value="C:cell envelope"/>
    <property type="evidence" value="ECO:0007669"/>
    <property type="project" value="UniProtKB-SubCell"/>
</dbReference>
<evidence type="ECO:0000256" key="3">
    <source>
        <dbReference type="ARBA" id="ARBA00022448"/>
    </source>
</evidence>
<evidence type="ECO:0000313" key="7">
    <source>
        <dbReference type="EMBL" id="TWU18788.1"/>
    </source>
</evidence>
<dbReference type="SUPFAM" id="SSF53807">
    <property type="entry name" value="Helical backbone' metal receptor"/>
    <property type="match status" value="1"/>
</dbReference>
<comment type="caution">
    <text evidence="7">The sequence shown here is derived from an EMBL/GenBank/DDBJ whole genome shotgun (WGS) entry which is preliminary data.</text>
</comment>
<evidence type="ECO:0000256" key="6">
    <source>
        <dbReference type="RuleBase" id="RU003512"/>
    </source>
</evidence>
<reference evidence="7 8" key="1">
    <citation type="journal article" date="2020" name="Antonie Van Leeuwenhoek">
        <title>Rhodopirellula heiligendammensis sp. nov., Rhodopirellula pilleata sp. nov., and Rhodopirellula solitaria sp. nov. isolated from natural or artificial marine surfaces in Northern Germany and California, USA, and emended description of the genus Rhodopirellula.</title>
        <authorList>
            <person name="Kallscheuer N."/>
            <person name="Wiegand S."/>
            <person name="Jogler M."/>
            <person name="Boedeker C."/>
            <person name="Peeters S.H."/>
            <person name="Rast P."/>
            <person name="Heuer A."/>
            <person name="Jetten M.S.M."/>
            <person name="Rohde M."/>
            <person name="Jogler C."/>
        </authorList>
    </citation>
    <scope>NUCLEOTIDE SEQUENCE [LARGE SCALE GENOMIC DNA]</scope>
    <source>
        <strain evidence="7 8">Poly21</strain>
    </source>
</reference>
<dbReference type="PANTHER" id="PTHR42953:SF1">
    <property type="entry name" value="METAL-BINDING PROTEIN HI_0362-RELATED"/>
    <property type="match status" value="1"/>
</dbReference>
<evidence type="ECO:0000256" key="5">
    <source>
        <dbReference type="ARBA" id="ARBA00022729"/>
    </source>
</evidence>
<dbReference type="Gene3D" id="3.40.50.1980">
    <property type="entry name" value="Nitrogenase molybdenum iron protein domain"/>
    <property type="match status" value="2"/>
</dbReference>
<evidence type="ECO:0000313" key="8">
    <source>
        <dbReference type="Proteomes" id="UP000319908"/>
    </source>
</evidence>
<evidence type="ECO:0000256" key="2">
    <source>
        <dbReference type="ARBA" id="ARBA00011028"/>
    </source>
</evidence>
<keyword evidence="3 6" id="KW-0813">Transport</keyword>
<comment type="similarity">
    <text evidence="2 6">Belongs to the bacterial solute-binding protein 9 family.</text>
</comment>
<dbReference type="GO" id="GO:0007155">
    <property type="term" value="P:cell adhesion"/>
    <property type="evidence" value="ECO:0007669"/>
    <property type="project" value="InterPro"/>
</dbReference>
<keyword evidence="4" id="KW-0479">Metal-binding</keyword>
<keyword evidence="8" id="KW-1185">Reference proteome</keyword>
<keyword evidence="5" id="KW-0732">Signal</keyword>
<dbReference type="InterPro" id="IPR050492">
    <property type="entry name" value="Bact_metal-bind_prot9"/>
</dbReference>
<name>A0A5C6C3Q1_9BACT</name>
<accession>A0A5C6C3Q1</accession>
<dbReference type="Pfam" id="PF01297">
    <property type="entry name" value="ZnuA"/>
    <property type="match status" value="1"/>
</dbReference>
<dbReference type="GO" id="GO:0046872">
    <property type="term" value="F:metal ion binding"/>
    <property type="evidence" value="ECO:0007669"/>
    <property type="project" value="UniProtKB-KW"/>
</dbReference>
<gene>
    <name evidence="7" type="primary">troA</name>
    <name evidence="7" type="ORF">Poly21_09540</name>
</gene>
<dbReference type="PRINTS" id="PR00691">
    <property type="entry name" value="ADHESINB"/>
</dbReference>
<proteinExistence type="inferred from homology"/>
<dbReference type="PRINTS" id="PR00690">
    <property type="entry name" value="ADHESNFAMILY"/>
</dbReference>
<organism evidence="7 8">
    <name type="scientific">Allorhodopirellula heiligendammensis</name>
    <dbReference type="NCBI Taxonomy" id="2714739"/>
    <lineage>
        <taxon>Bacteria</taxon>
        <taxon>Pseudomonadati</taxon>
        <taxon>Planctomycetota</taxon>
        <taxon>Planctomycetia</taxon>
        <taxon>Pirellulales</taxon>
        <taxon>Pirellulaceae</taxon>
        <taxon>Allorhodopirellula</taxon>
    </lineage>
</organism>
<dbReference type="Proteomes" id="UP000319908">
    <property type="component" value="Unassembled WGS sequence"/>
</dbReference>
<evidence type="ECO:0000256" key="1">
    <source>
        <dbReference type="ARBA" id="ARBA00004196"/>
    </source>
</evidence>
<dbReference type="GO" id="GO:0030001">
    <property type="term" value="P:metal ion transport"/>
    <property type="evidence" value="ECO:0007669"/>
    <property type="project" value="InterPro"/>
</dbReference>
<sequence>MATLMSDSFHVKVGARVLVLFRTRAEPGSLGVHCQMQRPLFIVFFMSIWVLAATVSGCIHSSDPDASSQAKPDAVTVDPTEPIAVTTTVGMVAELVRSVGGDRVEVTQIMGAGVDPHLYKATRDDVLAMMNADVIFYSGLMLEGKMTDTLVKMARGKPVVGITEVLDETSLLEPAGLAGHYDPHVWMDVLAWSKCVDVIADQLSVIDPPSESGYRARAEMLREELATLDEYGKRVIATIPADSRILVTSHDAFNYFGRAYGLEVMGVQGISTESEAGLQRINELVDLLVEKKVKSVFVESSVPRKNIDSLVEGTRSRGHEISVGDQELYSDAMGKPGTYEGTYIGMLDHNLTVVARGLGGEAPEHGFQGKLNQ</sequence>
<evidence type="ECO:0000256" key="4">
    <source>
        <dbReference type="ARBA" id="ARBA00022723"/>
    </source>
</evidence>
<dbReference type="AlphaFoldDB" id="A0A5C6C3Q1"/>